<reference evidence="2" key="1">
    <citation type="submission" date="2025-08" db="UniProtKB">
        <authorList>
            <consortium name="RefSeq"/>
        </authorList>
    </citation>
    <scope>IDENTIFICATION</scope>
    <source>
        <tissue evidence="2">Whole larvae</tissue>
    </source>
</reference>
<dbReference type="GeneID" id="113510096"/>
<dbReference type="Proteomes" id="UP001652740">
    <property type="component" value="Unplaced"/>
</dbReference>
<dbReference type="RefSeq" id="XP_031766515.2">
    <property type="nucleotide sequence ID" value="XM_031910655.2"/>
</dbReference>
<dbReference type="AlphaFoldDB" id="A0A6J3C3W6"/>
<dbReference type="KEGG" id="gmw:113510096"/>
<accession>A0A6J3C3W6</accession>
<keyword evidence="1" id="KW-1185">Reference proteome</keyword>
<name>A0A6J3C3W6_GALME</name>
<sequence length="166" mass="19948">MVQNIRMSADKNNMFYVECAHIKRVQPEYSIDEAILKEIGNNYRTLPTFAKSVFEQVYIRHYSLNRNKFLACRWEQYKRHIEERTYAPFQFPDIRDLHFHNGTTKYMPSVSLHRIPEFKMRMNCGPGVDSYGQMPIPQELLMKRGQIEKKTKHMHNKNKKKQHRKG</sequence>
<dbReference type="InParanoid" id="A0A6J3C3W6"/>
<gene>
    <name evidence="2" type="primary">LOC113510096</name>
</gene>
<organism evidence="1 2">
    <name type="scientific">Galleria mellonella</name>
    <name type="common">Greater wax moth</name>
    <dbReference type="NCBI Taxonomy" id="7137"/>
    <lineage>
        <taxon>Eukaryota</taxon>
        <taxon>Metazoa</taxon>
        <taxon>Ecdysozoa</taxon>
        <taxon>Arthropoda</taxon>
        <taxon>Hexapoda</taxon>
        <taxon>Insecta</taxon>
        <taxon>Pterygota</taxon>
        <taxon>Neoptera</taxon>
        <taxon>Endopterygota</taxon>
        <taxon>Lepidoptera</taxon>
        <taxon>Glossata</taxon>
        <taxon>Ditrysia</taxon>
        <taxon>Pyraloidea</taxon>
        <taxon>Pyralidae</taxon>
        <taxon>Galleriinae</taxon>
        <taxon>Galleria</taxon>
    </lineage>
</organism>
<proteinExistence type="predicted"/>
<evidence type="ECO:0000313" key="2">
    <source>
        <dbReference type="RefSeq" id="XP_031766515.2"/>
    </source>
</evidence>
<evidence type="ECO:0000313" key="1">
    <source>
        <dbReference type="Proteomes" id="UP001652740"/>
    </source>
</evidence>
<protein>
    <submittedName>
        <fullName evidence="2">Uncharacterized protein LOC113510096</fullName>
    </submittedName>
</protein>